<evidence type="ECO:0000313" key="3">
    <source>
        <dbReference type="Proteomes" id="UP000321083"/>
    </source>
</evidence>
<proteinExistence type="predicted"/>
<reference evidence="2 3" key="1">
    <citation type="submission" date="2019-08" db="EMBL/GenBank/DDBJ databases">
        <title>100 year-old enigma solved: identification of Planctomyces bekefii, the type genus and species of the phylum Planctomycetes.</title>
        <authorList>
            <person name="Svetlana D.N."/>
            <person name="Overmann J."/>
        </authorList>
    </citation>
    <scope>NUCLEOTIDE SEQUENCE [LARGE SCALE GENOMIC DNA]</scope>
    <source>
        <strain evidence="2">Phe10_nw2017</strain>
    </source>
</reference>
<comment type="caution">
    <text evidence="2">The sequence shown here is derived from an EMBL/GenBank/DDBJ whole genome shotgun (WGS) entry which is preliminary data.</text>
</comment>
<gene>
    <name evidence="2" type="ORF">E3A20_13430</name>
</gene>
<dbReference type="AlphaFoldDB" id="A0A5C6M433"/>
<dbReference type="EMBL" id="SRHE01000248">
    <property type="protein sequence ID" value="TWW09530.1"/>
    <property type="molecule type" value="Genomic_DNA"/>
</dbReference>
<keyword evidence="1" id="KW-0812">Transmembrane</keyword>
<feature type="transmembrane region" description="Helical" evidence="1">
    <location>
        <begin position="25"/>
        <end position="42"/>
    </location>
</feature>
<reference evidence="2 3" key="2">
    <citation type="submission" date="2019-08" db="EMBL/GenBank/DDBJ databases">
        <authorList>
            <person name="Henke P."/>
        </authorList>
    </citation>
    <scope>NUCLEOTIDE SEQUENCE [LARGE SCALE GENOMIC DNA]</scope>
    <source>
        <strain evidence="2">Phe10_nw2017</strain>
    </source>
</reference>
<evidence type="ECO:0000313" key="2">
    <source>
        <dbReference type="EMBL" id="TWW09530.1"/>
    </source>
</evidence>
<name>A0A5C6M433_9PLAN</name>
<sequence length="102" mass="10924">MGLWKFSKSALGGLWGGLPERTKRALVGSLIALITLVVILAIRELKTSALQAHVFANMASKMTYAVGNGPSSDILFPENGPYDVTLGYSMLPGMLERLSKKG</sequence>
<evidence type="ECO:0000256" key="1">
    <source>
        <dbReference type="SAM" id="Phobius"/>
    </source>
</evidence>
<protein>
    <submittedName>
        <fullName evidence="2">Uncharacterized protein</fullName>
    </submittedName>
</protein>
<feature type="non-terminal residue" evidence="2">
    <location>
        <position position="102"/>
    </location>
</feature>
<keyword evidence="3" id="KW-1185">Reference proteome</keyword>
<accession>A0A5C6M433</accession>
<keyword evidence="1" id="KW-0472">Membrane</keyword>
<dbReference type="Proteomes" id="UP000321083">
    <property type="component" value="Unassembled WGS sequence"/>
</dbReference>
<organism evidence="2 3">
    <name type="scientific">Planctomyces bekefii</name>
    <dbReference type="NCBI Taxonomy" id="1653850"/>
    <lineage>
        <taxon>Bacteria</taxon>
        <taxon>Pseudomonadati</taxon>
        <taxon>Planctomycetota</taxon>
        <taxon>Planctomycetia</taxon>
        <taxon>Planctomycetales</taxon>
        <taxon>Planctomycetaceae</taxon>
        <taxon>Planctomyces</taxon>
    </lineage>
</organism>
<keyword evidence="1" id="KW-1133">Transmembrane helix</keyword>